<dbReference type="InterPro" id="IPR054566">
    <property type="entry name" value="ManC/GMP-like_b-helix"/>
</dbReference>
<evidence type="ECO:0000256" key="1">
    <source>
        <dbReference type="ARBA" id="ARBA00006115"/>
    </source>
</evidence>
<comment type="similarity">
    <text evidence="1">Belongs to the mannose-6-phosphate isomerase type 2 family.</text>
</comment>
<dbReference type="InterPro" id="IPR049577">
    <property type="entry name" value="GMPP_N"/>
</dbReference>
<sequence>MTSYNQDYYAVIMAGGVGSRFWPLSTAKYPKQFHDMLGLGETLLQSTFNRLTSVVPYENILILSNEAYNDIIKEQLPKITQEQIILEPAMLNTAPCILLAAMKIKKKNPNAVMIVAPSDHFINDEDAFAADINLALKAASKEDILVTLGIKPTFPNTGYGYIKYEKEEGKDLQKVEVFTEKPTLRNAKKYLEEGNYVWNAGIFIWKASFIADSFKTYLPEMFDLFNEGIEHLNTPKEEKFVKETYTEAKNISIDYAIMEKSDSVYIIPASFKWSDLGTWGSLHEELAKDESNNAVVNAQLMPQDASGNIIYTHNAKVVIVDGLEDYIIVDDKDVLLIVPKEKEQGIKEIRNKVMEKFDKNLG</sequence>
<evidence type="ECO:0000313" key="11">
    <source>
        <dbReference type="Proteomes" id="UP000321367"/>
    </source>
</evidence>
<dbReference type="InterPro" id="IPR005835">
    <property type="entry name" value="NTP_transferase_dom"/>
</dbReference>
<keyword evidence="11" id="KW-1185">Reference proteome</keyword>
<dbReference type="EMBL" id="VORY01000024">
    <property type="protein sequence ID" value="TXD92219.1"/>
    <property type="molecule type" value="Genomic_DNA"/>
</dbReference>
<name>A0A5C6ZPZ0_9FLAO</name>
<dbReference type="Proteomes" id="UP000321367">
    <property type="component" value="Unassembled WGS sequence"/>
</dbReference>
<dbReference type="InterPro" id="IPR029044">
    <property type="entry name" value="Nucleotide-diphossugar_trans"/>
</dbReference>
<dbReference type="GO" id="GO:0004475">
    <property type="term" value="F:mannose-1-phosphate guanylyltransferase (GTP) activity"/>
    <property type="evidence" value="ECO:0007669"/>
    <property type="project" value="UniProtKB-EC"/>
</dbReference>
<evidence type="ECO:0000256" key="4">
    <source>
        <dbReference type="ARBA" id="ARBA00022695"/>
    </source>
</evidence>
<evidence type="ECO:0000259" key="8">
    <source>
        <dbReference type="Pfam" id="PF00483"/>
    </source>
</evidence>
<keyword evidence="3 10" id="KW-0808">Transferase</keyword>
<dbReference type="OrthoDB" id="9806359at2"/>
<evidence type="ECO:0000259" key="9">
    <source>
        <dbReference type="Pfam" id="PF22640"/>
    </source>
</evidence>
<reference evidence="10 11" key="1">
    <citation type="submission" date="2019-08" db="EMBL/GenBank/DDBJ databases">
        <title>Genome sequence of Gillisia hiemivivida IC154 (type strain).</title>
        <authorList>
            <person name="Bowman J.P."/>
        </authorList>
    </citation>
    <scope>NUCLEOTIDE SEQUENCE [LARGE SCALE GENOMIC DNA]</scope>
    <source>
        <strain evidence="10 11">IC154</strain>
    </source>
</reference>
<dbReference type="FunFam" id="3.90.550.10:FF:000046">
    <property type="entry name" value="Mannose-1-phosphate guanylyltransferase (GDP)"/>
    <property type="match status" value="1"/>
</dbReference>
<dbReference type="CDD" id="cd02509">
    <property type="entry name" value="GDP-M1P_Guanylyltransferase"/>
    <property type="match status" value="1"/>
</dbReference>
<evidence type="ECO:0000313" key="10">
    <source>
        <dbReference type="EMBL" id="TXD92219.1"/>
    </source>
</evidence>
<dbReference type="GO" id="GO:0009298">
    <property type="term" value="P:GDP-mannose biosynthetic process"/>
    <property type="evidence" value="ECO:0007669"/>
    <property type="project" value="TreeGrafter"/>
</dbReference>
<keyword evidence="4 10" id="KW-0548">Nucleotidyltransferase</keyword>
<evidence type="ECO:0000256" key="2">
    <source>
        <dbReference type="ARBA" id="ARBA00012387"/>
    </source>
</evidence>
<proteinExistence type="inferred from homology"/>
<dbReference type="RefSeq" id="WP_146934180.1">
    <property type="nucleotide sequence ID" value="NZ_CBCSHZ010000009.1"/>
</dbReference>
<dbReference type="PANTHER" id="PTHR46390">
    <property type="entry name" value="MANNOSE-1-PHOSPHATE GUANYLYLTRANSFERASE"/>
    <property type="match status" value="1"/>
</dbReference>
<comment type="catalytic activity">
    <reaction evidence="7">
        <text>alpha-D-mannose 1-phosphate + GTP + H(+) = GDP-alpha-D-mannose + diphosphate</text>
        <dbReference type="Rhea" id="RHEA:15229"/>
        <dbReference type="ChEBI" id="CHEBI:15378"/>
        <dbReference type="ChEBI" id="CHEBI:33019"/>
        <dbReference type="ChEBI" id="CHEBI:37565"/>
        <dbReference type="ChEBI" id="CHEBI:57527"/>
        <dbReference type="ChEBI" id="CHEBI:58409"/>
        <dbReference type="EC" id="2.7.7.13"/>
    </reaction>
</comment>
<evidence type="ECO:0000256" key="7">
    <source>
        <dbReference type="ARBA" id="ARBA00047343"/>
    </source>
</evidence>
<keyword evidence="5" id="KW-0547">Nucleotide-binding</keyword>
<comment type="caution">
    <text evidence="10">The sequence shown here is derived from an EMBL/GenBank/DDBJ whole genome shotgun (WGS) entry which is preliminary data.</text>
</comment>
<dbReference type="InterPro" id="IPR051161">
    <property type="entry name" value="Mannose-6P_isomerase_type2"/>
</dbReference>
<dbReference type="PANTHER" id="PTHR46390:SF1">
    <property type="entry name" value="MANNOSE-1-PHOSPHATE GUANYLYLTRANSFERASE"/>
    <property type="match status" value="1"/>
</dbReference>
<dbReference type="AlphaFoldDB" id="A0A5C6ZPZ0"/>
<dbReference type="SUPFAM" id="SSF159283">
    <property type="entry name" value="Guanosine diphospho-D-mannose pyrophosphorylase/mannose-6-phosphate isomerase linker domain"/>
    <property type="match status" value="1"/>
</dbReference>
<accession>A0A5C6ZPZ0</accession>
<dbReference type="Pfam" id="PF00483">
    <property type="entry name" value="NTP_transferase"/>
    <property type="match status" value="1"/>
</dbReference>
<evidence type="ECO:0000256" key="5">
    <source>
        <dbReference type="ARBA" id="ARBA00022741"/>
    </source>
</evidence>
<keyword evidence="6" id="KW-0342">GTP-binding</keyword>
<dbReference type="Pfam" id="PF22640">
    <property type="entry name" value="ManC_GMP_beta-helix"/>
    <property type="match status" value="1"/>
</dbReference>
<dbReference type="EC" id="2.7.7.13" evidence="2"/>
<dbReference type="SUPFAM" id="SSF53448">
    <property type="entry name" value="Nucleotide-diphospho-sugar transferases"/>
    <property type="match status" value="1"/>
</dbReference>
<dbReference type="Gene3D" id="3.90.550.10">
    <property type="entry name" value="Spore Coat Polysaccharide Biosynthesis Protein SpsA, Chain A"/>
    <property type="match status" value="1"/>
</dbReference>
<evidence type="ECO:0000256" key="3">
    <source>
        <dbReference type="ARBA" id="ARBA00022679"/>
    </source>
</evidence>
<dbReference type="GO" id="GO:0005525">
    <property type="term" value="F:GTP binding"/>
    <property type="evidence" value="ECO:0007669"/>
    <property type="project" value="UniProtKB-KW"/>
</dbReference>
<protein>
    <recommendedName>
        <fullName evidence="2">mannose-1-phosphate guanylyltransferase</fullName>
        <ecNumber evidence="2">2.7.7.13</ecNumber>
    </recommendedName>
</protein>
<gene>
    <name evidence="10" type="ORF">ES724_14505</name>
</gene>
<feature type="domain" description="MannoseP isomerase/GMP-like beta-helix" evidence="9">
    <location>
        <begin position="304"/>
        <end position="349"/>
    </location>
</feature>
<feature type="domain" description="Nucleotidyl transferase" evidence="8">
    <location>
        <begin position="10"/>
        <end position="290"/>
    </location>
</feature>
<organism evidence="10 11">
    <name type="scientific">Gillisia hiemivivida</name>
    <dbReference type="NCBI Taxonomy" id="291190"/>
    <lineage>
        <taxon>Bacteria</taxon>
        <taxon>Pseudomonadati</taxon>
        <taxon>Bacteroidota</taxon>
        <taxon>Flavobacteriia</taxon>
        <taxon>Flavobacteriales</taxon>
        <taxon>Flavobacteriaceae</taxon>
        <taxon>Gillisia</taxon>
    </lineage>
</organism>
<evidence type="ECO:0000256" key="6">
    <source>
        <dbReference type="ARBA" id="ARBA00023134"/>
    </source>
</evidence>